<evidence type="ECO:0000256" key="6">
    <source>
        <dbReference type="HAMAP-Rule" id="MF_00013"/>
    </source>
</evidence>
<comment type="pathway">
    <text evidence="1 6 7">Protein modification; protein lipoylation via endogenous pathway; protein N(6)-(lipoyl)lysine from octanoyl-[acyl-carrier-protein]: step 1/2.</text>
</comment>
<dbReference type="InterPro" id="IPR004143">
    <property type="entry name" value="BPL_LPL_catalytic"/>
</dbReference>
<keyword evidence="13" id="KW-1185">Reference proteome</keyword>
<dbReference type="PROSITE" id="PS51733">
    <property type="entry name" value="BPL_LPL_CATALYTIC"/>
    <property type="match status" value="1"/>
</dbReference>
<dbReference type="PANTHER" id="PTHR10993">
    <property type="entry name" value="OCTANOYLTRANSFERASE"/>
    <property type="match status" value="1"/>
</dbReference>
<dbReference type="AlphaFoldDB" id="A0A368ZYP4"/>
<evidence type="ECO:0000259" key="11">
    <source>
        <dbReference type="PROSITE" id="PS51733"/>
    </source>
</evidence>
<name>A0A368ZYP4_9FLAO</name>
<feature type="site" description="Lowers pKa of active site Cys" evidence="6 10">
    <location>
        <position position="163"/>
    </location>
</feature>
<dbReference type="HAMAP" id="MF_00013">
    <property type="entry name" value="LipB"/>
    <property type="match status" value="1"/>
</dbReference>
<keyword evidence="2 6" id="KW-0963">Cytoplasm</keyword>
<keyword evidence="3 6" id="KW-0808">Transferase</keyword>
<dbReference type="NCBIfam" id="TIGR00214">
    <property type="entry name" value="lipB"/>
    <property type="match status" value="1"/>
</dbReference>
<comment type="caution">
    <text evidence="12">The sequence shown here is derived from an EMBL/GenBank/DDBJ whole genome shotgun (WGS) entry which is preliminary data.</text>
</comment>
<comment type="similarity">
    <text evidence="6 7">Belongs to the LipB family.</text>
</comment>
<evidence type="ECO:0000256" key="8">
    <source>
        <dbReference type="PIRSR" id="PIRSR016262-1"/>
    </source>
</evidence>
<keyword evidence="4 6" id="KW-0012">Acyltransferase</keyword>
<evidence type="ECO:0000256" key="1">
    <source>
        <dbReference type="ARBA" id="ARBA00004821"/>
    </source>
</evidence>
<evidence type="ECO:0000313" key="12">
    <source>
        <dbReference type="EMBL" id="RCX02071.1"/>
    </source>
</evidence>
<reference evidence="12 13" key="1">
    <citation type="submission" date="2018-07" db="EMBL/GenBank/DDBJ databases">
        <title>Genomic Encyclopedia of Type Strains, Phase IV (KMG-IV): sequencing the most valuable type-strain genomes for metagenomic binning, comparative biology and taxonomic classification.</title>
        <authorList>
            <person name="Goeker M."/>
        </authorList>
    </citation>
    <scope>NUCLEOTIDE SEQUENCE [LARGE SCALE GENOMIC DNA]</scope>
    <source>
        <strain evidence="12 13">DSM 21410</strain>
    </source>
</reference>
<dbReference type="FunFam" id="3.30.930.10:FF:000035">
    <property type="entry name" value="Putative lipoyltransferase 2, mitochondrial"/>
    <property type="match status" value="1"/>
</dbReference>
<feature type="binding site" evidence="6 9">
    <location>
        <begin position="179"/>
        <end position="181"/>
    </location>
    <ligand>
        <name>substrate</name>
    </ligand>
</feature>
<feature type="binding site" evidence="6 9">
    <location>
        <begin position="166"/>
        <end position="168"/>
    </location>
    <ligand>
        <name>substrate</name>
    </ligand>
</feature>
<dbReference type="EMBL" id="QPJS01000005">
    <property type="protein sequence ID" value="RCX02071.1"/>
    <property type="molecule type" value="Genomic_DNA"/>
</dbReference>
<organism evidence="12 13">
    <name type="scientific">Schleiferia thermophila</name>
    <dbReference type="NCBI Taxonomy" id="884107"/>
    <lineage>
        <taxon>Bacteria</taxon>
        <taxon>Pseudomonadati</taxon>
        <taxon>Bacteroidota</taxon>
        <taxon>Flavobacteriia</taxon>
        <taxon>Flavobacteriales</taxon>
        <taxon>Schleiferiaceae</taxon>
        <taxon>Schleiferia</taxon>
    </lineage>
</organism>
<comment type="function">
    <text evidence="5 6 7">Catalyzes the transfer of endogenously produced octanoic acid from octanoyl-acyl-carrier-protein onto the lipoyl domains of lipoate-dependent enzymes. Lipoyl-ACP can also act as a substrate although octanoyl-ACP is likely to be the physiological substrate.</text>
</comment>
<dbReference type="GO" id="GO:0009249">
    <property type="term" value="P:protein lipoylation"/>
    <property type="evidence" value="ECO:0007669"/>
    <property type="project" value="InterPro"/>
</dbReference>
<dbReference type="SUPFAM" id="SSF55681">
    <property type="entry name" value="Class II aaRS and biotin synthetases"/>
    <property type="match status" value="1"/>
</dbReference>
<comment type="miscellaneous">
    <text evidence="6">In the reaction, the free carboxyl group of octanoic acid is attached via an amide linkage to the epsilon-amino group of a specific lysine residue of lipoyl domains of lipoate-dependent enzymes.</text>
</comment>
<dbReference type="GO" id="GO:0005737">
    <property type="term" value="C:cytoplasm"/>
    <property type="evidence" value="ECO:0007669"/>
    <property type="project" value="UniProtKB-SubCell"/>
</dbReference>
<dbReference type="UniPathway" id="UPA00538">
    <property type="reaction ID" value="UER00592"/>
</dbReference>
<dbReference type="NCBIfam" id="NF010925">
    <property type="entry name" value="PRK14345.1"/>
    <property type="match status" value="1"/>
</dbReference>
<accession>A0A368ZYP4</accession>
<feature type="active site" description="Acyl-thioester intermediate" evidence="6 8">
    <location>
        <position position="197"/>
    </location>
</feature>
<dbReference type="Proteomes" id="UP000253517">
    <property type="component" value="Unassembled WGS sequence"/>
</dbReference>
<evidence type="ECO:0000256" key="3">
    <source>
        <dbReference type="ARBA" id="ARBA00022679"/>
    </source>
</evidence>
<sequence length="239" mass="27376">MTELQSTRRKVKILRRGLTEYATAWAEQEALFKVVEQGKLLRRKGQTDFFPVNYLITVEHPPVYTLGKSANSGNLIYPEEFYTSKGAQIFHINRGGDVTFHGHGQLVVYPIFDLDQFFTDIHRYLRYLEEAVINTLADYGVQGERSPGETGVWLDPKGKNPRKICAMGVRAARWITMHGLALNVNTDLSWFDYIIPCGIKGKSVTSMAKETNQYIPLTEIEEKLLKHLKNLFEFEEISD</sequence>
<dbReference type="Gene3D" id="3.30.930.10">
    <property type="entry name" value="Bira Bifunctional Protein, Domain 2"/>
    <property type="match status" value="1"/>
</dbReference>
<evidence type="ECO:0000256" key="2">
    <source>
        <dbReference type="ARBA" id="ARBA00022490"/>
    </source>
</evidence>
<feature type="binding site" evidence="6 9">
    <location>
        <begin position="94"/>
        <end position="101"/>
    </location>
    <ligand>
        <name>substrate</name>
    </ligand>
</feature>
<evidence type="ECO:0000256" key="5">
    <source>
        <dbReference type="ARBA" id="ARBA00024732"/>
    </source>
</evidence>
<dbReference type="CDD" id="cd16444">
    <property type="entry name" value="LipB"/>
    <property type="match status" value="1"/>
</dbReference>
<dbReference type="EC" id="2.3.1.181" evidence="6 7"/>
<protein>
    <recommendedName>
        <fullName evidence="6 7">Octanoyltransferase</fullName>
        <ecNumber evidence="6 7">2.3.1.181</ecNumber>
    </recommendedName>
    <alternativeName>
        <fullName evidence="6">Lipoate-protein ligase B</fullName>
    </alternativeName>
    <alternativeName>
        <fullName evidence="6">Lipoyl/octanoyl transferase</fullName>
    </alternativeName>
    <alternativeName>
        <fullName evidence="6">Octanoyl-[acyl-carrier-protein]-protein N-octanoyltransferase</fullName>
    </alternativeName>
</protein>
<comment type="catalytic activity">
    <reaction evidence="6 7">
        <text>octanoyl-[ACP] + L-lysyl-[protein] = N(6)-octanoyl-L-lysyl-[protein] + holo-[ACP] + H(+)</text>
        <dbReference type="Rhea" id="RHEA:17665"/>
        <dbReference type="Rhea" id="RHEA-COMP:9636"/>
        <dbReference type="Rhea" id="RHEA-COMP:9685"/>
        <dbReference type="Rhea" id="RHEA-COMP:9752"/>
        <dbReference type="Rhea" id="RHEA-COMP:9928"/>
        <dbReference type="ChEBI" id="CHEBI:15378"/>
        <dbReference type="ChEBI" id="CHEBI:29969"/>
        <dbReference type="ChEBI" id="CHEBI:64479"/>
        <dbReference type="ChEBI" id="CHEBI:78463"/>
        <dbReference type="ChEBI" id="CHEBI:78809"/>
        <dbReference type="EC" id="2.3.1.181"/>
    </reaction>
</comment>
<dbReference type="InterPro" id="IPR020605">
    <property type="entry name" value="Octanoyltransferase_CS"/>
</dbReference>
<dbReference type="InterPro" id="IPR045864">
    <property type="entry name" value="aa-tRNA-synth_II/BPL/LPL"/>
</dbReference>
<dbReference type="InterPro" id="IPR000544">
    <property type="entry name" value="Octanoyltransferase"/>
</dbReference>
<dbReference type="PIRSF" id="PIRSF016262">
    <property type="entry name" value="LPLase"/>
    <property type="match status" value="1"/>
</dbReference>
<gene>
    <name evidence="6" type="primary">lipB</name>
    <name evidence="12" type="ORF">DES35_10542</name>
</gene>
<evidence type="ECO:0000256" key="9">
    <source>
        <dbReference type="PIRSR" id="PIRSR016262-2"/>
    </source>
</evidence>
<dbReference type="GO" id="GO:0033819">
    <property type="term" value="F:lipoyl(octanoyl) transferase activity"/>
    <property type="evidence" value="ECO:0007669"/>
    <property type="project" value="UniProtKB-EC"/>
</dbReference>
<evidence type="ECO:0000256" key="7">
    <source>
        <dbReference type="PIRNR" id="PIRNR016262"/>
    </source>
</evidence>
<dbReference type="Pfam" id="PF21948">
    <property type="entry name" value="LplA-B_cat"/>
    <property type="match status" value="1"/>
</dbReference>
<dbReference type="PANTHER" id="PTHR10993:SF12">
    <property type="entry name" value="OCTANOYLTRANSFERASE"/>
    <property type="match status" value="1"/>
</dbReference>
<feature type="domain" description="BPL/LPL catalytic" evidence="11">
    <location>
        <begin position="49"/>
        <end position="236"/>
    </location>
</feature>
<dbReference type="PROSITE" id="PS01313">
    <property type="entry name" value="LIPB"/>
    <property type="match status" value="1"/>
</dbReference>
<evidence type="ECO:0000313" key="13">
    <source>
        <dbReference type="Proteomes" id="UP000253517"/>
    </source>
</evidence>
<dbReference type="RefSeq" id="WP_114366481.1">
    <property type="nucleotide sequence ID" value="NZ_BHZF01000004.1"/>
</dbReference>
<evidence type="ECO:0000256" key="4">
    <source>
        <dbReference type="ARBA" id="ARBA00023315"/>
    </source>
</evidence>
<comment type="subcellular location">
    <subcellularLocation>
        <location evidence="6">Cytoplasm</location>
    </subcellularLocation>
</comment>
<proteinExistence type="inferred from homology"/>
<evidence type="ECO:0000256" key="10">
    <source>
        <dbReference type="PIRSR" id="PIRSR016262-3"/>
    </source>
</evidence>